<dbReference type="Pfam" id="PF25183">
    <property type="entry name" value="OMP_b-brl_4"/>
    <property type="match status" value="2"/>
</dbReference>
<dbReference type="SUPFAM" id="SSF56935">
    <property type="entry name" value="Porins"/>
    <property type="match status" value="1"/>
</dbReference>
<evidence type="ECO:0000259" key="8">
    <source>
        <dbReference type="Pfam" id="PF07715"/>
    </source>
</evidence>
<evidence type="ECO:0000256" key="7">
    <source>
        <dbReference type="SAM" id="SignalP"/>
    </source>
</evidence>
<evidence type="ECO:0000256" key="1">
    <source>
        <dbReference type="ARBA" id="ARBA00004571"/>
    </source>
</evidence>
<evidence type="ECO:0000256" key="5">
    <source>
        <dbReference type="ARBA" id="ARBA00023136"/>
    </source>
</evidence>
<evidence type="ECO:0000313" key="10">
    <source>
        <dbReference type="EMBL" id="MBD2840974.1"/>
    </source>
</evidence>
<comment type="subcellular location">
    <subcellularLocation>
        <location evidence="1">Cell outer membrane</location>
        <topology evidence="1">Multi-pass membrane protein</topology>
    </subcellularLocation>
</comment>
<evidence type="ECO:0000256" key="4">
    <source>
        <dbReference type="ARBA" id="ARBA00022692"/>
    </source>
</evidence>
<organism evidence="10 11">
    <name type="scientific">Erythrobacter rubeus</name>
    <dbReference type="NCBI Taxonomy" id="2760803"/>
    <lineage>
        <taxon>Bacteria</taxon>
        <taxon>Pseudomonadati</taxon>
        <taxon>Pseudomonadota</taxon>
        <taxon>Alphaproteobacteria</taxon>
        <taxon>Sphingomonadales</taxon>
        <taxon>Erythrobacteraceae</taxon>
        <taxon>Erythrobacter/Porphyrobacter group</taxon>
        <taxon>Erythrobacter</taxon>
    </lineage>
</organism>
<accession>A0ABR8KMR5</accession>
<dbReference type="InterPro" id="IPR012910">
    <property type="entry name" value="Plug_dom"/>
</dbReference>
<keyword evidence="4" id="KW-0812">Transmembrane</keyword>
<dbReference type="PANTHER" id="PTHR30069">
    <property type="entry name" value="TONB-DEPENDENT OUTER MEMBRANE RECEPTOR"/>
    <property type="match status" value="1"/>
</dbReference>
<keyword evidence="10" id="KW-0675">Receptor</keyword>
<protein>
    <submittedName>
        <fullName evidence="10">TonB-dependent receptor</fullName>
    </submittedName>
</protein>
<dbReference type="InterPro" id="IPR036942">
    <property type="entry name" value="Beta-barrel_TonB_sf"/>
</dbReference>
<name>A0ABR8KMR5_9SPHN</name>
<feature type="domain" description="TonB-dependent transporter Oar-like beta-barrel" evidence="9">
    <location>
        <begin position="377"/>
        <end position="1070"/>
    </location>
</feature>
<evidence type="ECO:0000259" key="9">
    <source>
        <dbReference type="Pfam" id="PF25183"/>
    </source>
</evidence>
<evidence type="ECO:0000256" key="3">
    <source>
        <dbReference type="ARBA" id="ARBA00022452"/>
    </source>
</evidence>
<evidence type="ECO:0000256" key="2">
    <source>
        <dbReference type="ARBA" id="ARBA00022448"/>
    </source>
</evidence>
<dbReference type="InterPro" id="IPR057601">
    <property type="entry name" value="Oar-like_b-barrel"/>
</dbReference>
<dbReference type="InterPro" id="IPR039426">
    <property type="entry name" value="TonB-dep_rcpt-like"/>
</dbReference>
<keyword evidence="2" id="KW-0813">Transport</keyword>
<keyword evidence="3" id="KW-1134">Transmembrane beta strand</keyword>
<sequence>MIAKISAAAFGGAISLRTGAAAAAIAAAISASPAAAQVTYAEMTGEVRLEDGSAAEGASVVITHVPSGSRVSTRVNAQGRFTANGLRVGGPYTIDIRGEDIRSMQLTDLFTAAGDPLAINVTVKAFDPSDDNVIVVTGSPFDSRFGSINTYGEDEIREQTTVDRRLQEIIQRDSRAFVDFGQPEDDQGVSILGFNSRLNNLVVDGLSQQDTFGDNFTGLATRRSPISLDAIESLSVETAPFDVQNSGFQGGLINIITKSGTNEFSGSFRYQRSGGFLTGDEIGTDEDGEPIELADDPAENAYIAIFGGPIIKDKLFFFLSYEEYDESEFLGSCPFGIPCDNPDDAITVDIYDQIRAISQAQYGFDPGDFNDILNIPNGERKYLAKLDWNITDGHRAQLTLQRTESEGIDVTRAPGLDSPSTAVAFEQDVPIGISGQVFSQWTDDFSTQVQFGFIRTERTTVPLSGDTDFGQVLLSDVGFALNDDGTLELDELGNPMPDGNLAIGTDDFDQNNALDADRWQFKARGEYLLANHAVSFGYEFDRRDIFRQRAPGGSGIFQFDPITLADGTELTSIEAFEQGFASQVTATFPVSGDILDAAADFTLDQHSLFVQTDWAATDNLDLLLGLRYEVFSSDDTPPENPFFVQRYGFSNASSLDGRDVLLPRFGFNWRPAERTTLRGGAGIFAGGAPVTWFTEPFLTNGVTLATAQLSAEELGGPVDPNQLPDAILAELSQLGDGLVEGLDGDVSFIAPDFDIVRNARFSLAVDHIADFGPLGNGWRITAEAVYSDVLDALQFQDIRLAETGEILPTGTPRFIVPTDNPLDTRPGNSLTVANGSAIQDIGIFNTSEGHSLALTFEIGREFDLGSLGVLGFSAGYTYIESVDVSPANDTDDLDDVFETGAYDNVNNPTPGPSIQAVPHNAVFNLDWRKEFAEDFALSINVFGNYRSGRATSFITDANNAITPNNFEGLDLTGLELLQPGFSSRASGRLLAYLPDGPDDPRVRYAPGSSYDQIAAVEEAFDLSEFRGQFIPRNTIRAEDTFRIDLNVQLEVPSPLPGKFIFDAGMFNFLNFLDRDSGVIRRFSIRETFYDSVFDPEANQIVIADISAADALVEEEFIAASSVWRAQLGVRYLF</sequence>
<feature type="chain" id="PRO_5047130761" evidence="7">
    <location>
        <begin position="37"/>
        <end position="1133"/>
    </location>
</feature>
<keyword evidence="11" id="KW-1185">Reference proteome</keyword>
<dbReference type="Pfam" id="PF07715">
    <property type="entry name" value="Plug"/>
    <property type="match status" value="1"/>
</dbReference>
<dbReference type="Gene3D" id="2.170.130.10">
    <property type="entry name" value="TonB-dependent receptor, plug domain"/>
    <property type="match status" value="1"/>
</dbReference>
<dbReference type="Proteomes" id="UP000635384">
    <property type="component" value="Unassembled WGS sequence"/>
</dbReference>
<keyword evidence="7" id="KW-0732">Signal</keyword>
<dbReference type="RefSeq" id="WP_190786554.1">
    <property type="nucleotide sequence ID" value="NZ_JACXLC010000001.1"/>
</dbReference>
<comment type="caution">
    <text evidence="10">The sequence shown here is derived from an EMBL/GenBank/DDBJ whole genome shotgun (WGS) entry which is preliminary data.</text>
</comment>
<keyword evidence="5" id="KW-0472">Membrane</keyword>
<reference evidence="10 11" key="1">
    <citation type="submission" date="2020-09" db="EMBL/GenBank/DDBJ databases">
        <authorList>
            <person name="Yoon J.-W."/>
        </authorList>
    </citation>
    <scope>NUCLEOTIDE SEQUENCE [LARGE SCALE GENOMIC DNA]</scope>
    <source>
        <strain evidence="10 11">KMU-140</strain>
    </source>
</reference>
<evidence type="ECO:0000256" key="6">
    <source>
        <dbReference type="ARBA" id="ARBA00023237"/>
    </source>
</evidence>
<dbReference type="PANTHER" id="PTHR30069:SF46">
    <property type="entry name" value="OAR PROTEIN"/>
    <property type="match status" value="1"/>
</dbReference>
<proteinExistence type="predicted"/>
<evidence type="ECO:0000313" key="11">
    <source>
        <dbReference type="Proteomes" id="UP000635384"/>
    </source>
</evidence>
<gene>
    <name evidence="10" type="ORF">IB285_01755</name>
</gene>
<dbReference type="Pfam" id="PF13620">
    <property type="entry name" value="CarboxypepD_reg"/>
    <property type="match status" value="1"/>
</dbReference>
<feature type="domain" description="TonB-dependent receptor plug" evidence="8">
    <location>
        <begin position="146"/>
        <end position="245"/>
    </location>
</feature>
<feature type="signal peptide" evidence="7">
    <location>
        <begin position="1"/>
        <end position="36"/>
    </location>
</feature>
<dbReference type="EMBL" id="JACXLC010000001">
    <property type="protein sequence ID" value="MBD2840974.1"/>
    <property type="molecule type" value="Genomic_DNA"/>
</dbReference>
<dbReference type="InterPro" id="IPR037066">
    <property type="entry name" value="Plug_dom_sf"/>
</dbReference>
<feature type="domain" description="TonB-dependent transporter Oar-like beta-barrel" evidence="9">
    <location>
        <begin position="256"/>
        <end position="327"/>
    </location>
</feature>
<dbReference type="Gene3D" id="2.40.170.20">
    <property type="entry name" value="TonB-dependent receptor, beta-barrel domain"/>
    <property type="match status" value="1"/>
</dbReference>
<keyword evidence="6" id="KW-0998">Cell outer membrane</keyword>